<dbReference type="EMBL" id="JAWJWE010000036">
    <property type="protein sequence ID" value="KAK6628658.1"/>
    <property type="molecule type" value="Genomic_DNA"/>
</dbReference>
<feature type="compositionally biased region" description="Basic and acidic residues" evidence="1">
    <location>
        <begin position="1"/>
        <end position="11"/>
    </location>
</feature>
<feature type="compositionally biased region" description="Basic and acidic residues" evidence="1">
    <location>
        <begin position="102"/>
        <end position="115"/>
    </location>
</feature>
<proteinExistence type="predicted"/>
<comment type="caution">
    <text evidence="2">The sequence shown here is derived from an EMBL/GenBank/DDBJ whole genome shotgun (WGS) entry which is preliminary data.</text>
</comment>
<organism evidence="2 3">
    <name type="scientific">Polyplax serrata</name>
    <name type="common">Common mouse louse</name>
    <dbReference type="NCBI Taxonomy" id="468196"/>
    <lineage>
        <taxon>Eukaryota</taxon>
        <taxon>Metazoa</taxon>
        <taxon>Ecdysozoa</taxon>
        <taxon>Arthropoda</taxon>
        <taxon>Hexapoda</taxon>
        <taxon>Insecta</taxon>
        <taxon>Pterygota</taxon>
        <taxon>Neoptera</taxon>
        <taxon>Paraneoptera</taxon>
        <taxon>Psocodea</taxon>
        <taxon>Troctomorpha</taxon>
        <taxon>Phthiraptera</taxon>
        <taxon>Anoplura</taxon>
        <taxon>Polyplacidae</taxon>
        <taxon>Polyplax</taxon>
    </lineage>
</organism>
<feature type="compositionally biased region" description="Basic and acidic residues" evidence="1">
    <location>
        <begin position="70"/>
        <end position="89"/>
    </location>
</feature>
<gene>
    <name evidence="2" type="ORF">RUM43_002473</name>
</gene>
<evidence type="ECO:0000313" key="2">
    <source>
        <dbReference type="EMBL" id="KAK6628658.1"/>
    </source>
</evidence>
<evidence type="ECO:0000313" key="3">
    <source>
        <dbReference type="Proteomes" id="UP001372834"/>
    </source>
</evidence>
<feature type="region of interest" description="Disordered" evidence="1">
    <location>
        <begin position="1"/>
        <end position="58"/>
    </location>
</feature>
<protein>
    <submittedName>
        <fullName evidence="2">Uncharacterized protein</fullName>
    </submittedName>
</protein>
<feature type="compositionally biased region" description="Basic and acidic residues" evidence="1">
    <location>
        <begin position="32"/>
        <end position="42"/>
    </location>
</feature>
<evidence type="ECO:0000256" key="1">
    <source>
        <dbReference type="SAM" id="MobiDB-lite"/>
    </source>
</evidence>
<feature type="region of interest" description="Disordered" evidence="1">
    <location>
        <begin position="70"/>
        <end position="165"/>
    </location>
</feature>
<dbReference type="AlphaFoldDB" id="A0AAN8RVX9"/>
<accession>A0AAN8RVX9</accession>
<reference evidence="2 3" key="1">
    <citation type="submission" date="2023-10" db="EMBL/GenBank/DDBJ databases">
        <title>Genomes of two closely related lineages of the louse Polyplax serrata with different host specificities.</title>
        <authorList>
            <person name="Martinu J."/>
            <person name="Tarabai H."/>
            <person name="Stefka J."/>
            <person name="Hypsa V."/>
        </authorList>
    </citation>
    <scope>NUCLEOTIDE SEQUENCE [LARGE SCALE GENOMIC DNA]</scope>
    <source>
        <strain evidence="2">HR10_N</strain>
    </source>
</reference>
<sequence>MGKGSDNERRKTINPGSSPGEPATSQRIQFVKGKERNGHAHGDVASTSRERHKNVEPELQLRKSELYIRNVIETESKEEKKKAEKDGKNGKMKTSIWSCEGSIKKEVEDERRTLEEGSGGGREWGRWPQVGLLAVKPGPRRTKTPELSKSACRPRASTLPQEHEEQEGKFLWKLPTVENRPFSYCRPHPVKVKALEKVLLFLLLLSVADVPPPV</sequence>
<dbReference type="Proteomes" id="UP001372834">
    <property type="component" value="Unassembled WGS sequence"/>
</dbReference>
<name>A0AAN8RVX9_POLSC</name>